<dbReference type="AlphaFoldDB" id="A0A1A8TMC7"/>
<dbReference type="PANTHER" id="PTHR45527:SF1">
    <property type="entry name" value="FATTY ACID SYNTHASE"/>
    <property type="match status" value="1"/>
</dbReference>
<dbReference type="Pfam" id="PF00668">
    <property type="entry name" value="Condensation"/>
    <property type="match status" value="1"/>
</dbReference>
<organism evidence="5 6">
    <name type="scientific">Marinomonas spartinae</name>
    <dbReference type="NCBI Taxonomy" id="1792290"/>
    <lineage>
        <taxon>Bacteria</taxon>
        <taxon>Pseudomonadati</taxon>
        <taxon>Pseudomonadota</taxon>
        <taxon>Gammaproteobacteria</taxon>
        <taxon>Oceanospirillales</taxon>
        <taxon>Oceanospirillaceae</taxon>
        <taxon>Marinomonas</taxon>
    </lineage>
</organism>
<evidence type="ECO:0000256" key="2">
    <source>
        <dbReference type="ARBA" id="ARBA00022450"/>
    </source>
</evidence>
<feature type="domain" description="Carrier" evidence="4">
    <location>
        <begin position="513"/>
        <end position="588"/>
    </location>
</feature>
<dbReference type="STRING" id="1792290.MSP8886_03191"/>
<keyword evidence="3" id="KW-0597">Phosphoprotein</keyword>
<dbReference type="OrthoDB" id="9757559at2"/>
<dbReference type="Gene3D" id="3.30.559.10">
    <property type="entry name" value="Chloramphenicol acetyltransferase-like domain"/>
    <property type="match status" value="1"/>
</dbReference>
<comment type="cofactor">
    <cofactor evidence="1">
        <name>pantetheine 4'-phosphate</name>
        <dbReference type="ChEBI" id="CHEBI:47942"/>
    </cofactor>
</comment>
<dbReference type="Gene3D" id="1.10.1200.10">
    <property type="entry name" value="ACP-like"/>
    <property type="match status" value="1"/>
</dbReference>
<dbReference type="Gene3D" id="3.30.559.30">
    <property type="entry name" value="Nonribosomal peptide synthetase, condensation domain"/>
    <property type="match status" value="1"/>
</dbReference>
<evidence type="ECO:0000313" key="5">
    <source>
        <dbReference type="EMBL" id="SBS34864.1"/>
    </source>
</evidence>
<dbReference type="SUPFAM" id="SSF52777">
    <property type="entry name" value="CoA-dependent acyltransferases"/>
    <property type="match status" value="2"/>
</dbReference>
<dbReference type="GO" id="GO:0044550">
    <property type="term" value="P:secondary metabolite biosynthetic process"/>
    <property type="evidence" value="ECO:0007669"/>
    <property type="project" value="TreeGrafter"/>
</dbReference>
<dbReference type="InterPro" id="IPR045851">
    <property type="entry name" value="AMP-bd_C_sf"/>
</dbReference>
<dbReference type="GO" id="GO:0003824">
    <property type="term" value="F:catalytic activity"/>
    <property type="evidence" value="ECO:0007669"/>
    <property type="project" value="InterPro"/>
</dbReference>
<accession>A0A1A8TMC7</accession>
<dbReference type="GO" id="GO:0005737">
    <property type="term" value="C:cytoplasm"/>
    <property type="evidence" value="ECO:0007669"/>
    <property type="project" value="TreeGrafter"/>
</dbReference>
<dbReference type="Gene3D" id="3.30.300.30">
    <property type="match status" value="1"/>
</dbReference>
<proteinExistence type="predicted"/>
<dbReference type="PROSITE" id="PS50075">
    <property type="entry name" value="CARRIER"/>
    <property type="match status" value="1"/>
</dbReference>
<evidence type="ECO:0000313" key="6">
    <source>
        <dbReference type="Proteomes" id="UP000092544"/>
    </source>
</evidence>
<dbReference type="InterPro" id="IPR001242">
    <property type="entry name" value="Condensation_dom"/>
</dbReference>
<evidence type="ECO:0000256" key="3">
    <source>
        <dbReference type="ARBA" id="ARBA00022553"/>
    </source>
</evidence>
<dbReference type="InterPro" id="IPR036736">
    <property type="entry name" value="ACP-like_sf"/>
</dbReference>
<dbReference type="CDD" id="cd05930">
    <property type="entry name" value="A_NRPS"/>
    <property type="match status" value="1"/>
</dbReference>
<dbReference type="Proteomes" id="UP000092544">
    <property type="component" value="Unassembled WGS sequence"/>
</dbReference>
<sequence>MFKKDQVFNDISKQSVLNPTKEAVLFQGENLSFSELEYYSNRLANYLIINIKTAKKLDFNKGSDAKNIAVFLEPSLFLPVVILAIMKAGLSYVPLSSFLPVRRIQQILDDSQACLTITSRRLFEQYNVLAETTSVLIMDDIDLSNGLSDRPVIDSEENPIAYTLYTSGSTGRPKGVEVEHSSLSYYLHWFNTHLWTKTEAILPLTSSLSFAASLTQLFTPLLRGDTLHILPAGILNQPEALLEWYQDKPNAALYCVPTIWSELLDYKQSLDRDVVLPKTLFLSGEAVPEVLKERTFAEVDNVRLFNLYGPTETVANCSFSELEQGTPVTLGHAIEGSHIFLLDKQGLLVGDGEVGEICVSGPGVAYGYSNQPLLTAKHFFLHQQQKAYRTGDLGQFNHHGELLYLGRQDNQVKVNGVRIELADIEENLRQHPNVSNAVVLFTDMGLIAYLLCREHVKVNELRSFMLERCPGAMIPSQFICLDAFPKLPNGKLDRNRLPSPAPVRPDLDTIFQPAANDLEQELIDIWQEVLGFCNLGAEDDFFDLGGNSLHAMRARTLIRQRLYSNIDFSLFFHNTTPRKLAMVVPYYIDDEDMASQMFTESLTIPAEDFSELSSQQSYFLALEQTSSQPKAYHPAFLIRAQGKADIQGIEWSVKRVLESNPVLRSQFDLDHFTVKEGGIATEAIHIAKRDFQSMGMSSDHLSHQDLLALADLPDIDLENTPAISLAILMFPKNVYMLICRVHHSVFDHDSIGLFFDQFTQAYRAFIAGDYSFASEVYHQYAPYVKWQKTQPCHSDKLVDQEEWRFWLTTLEGYLGRGADASAFEMKAAPSGQGLSITLTDSFSQAIRHFAHQKNTTAYVLLLTLFNLALNRETPYKKTTIGLPVSNRALLQGNNQIGCFVNMMTYFESVEDTSNVVMQLEASSKKLYNMLENQMVPYQMLSTELRKKGWADRLHSPVIFNFLNDVISTVKIDQCEFNVTHIVEQFGRCDLILTVDDCPEFVLNFDYENSTFTKEQMSRFAQCYLQLISSLLGM</sequence>
<dbReference type="InterPro" id="IPR000873">
    <property type="entry name" value="AMP-dep_synth/lig_dom"/>
</dbReference>
<dbReference type="GO" id="GO:0031177">
    <property type="term" value="F:phosphopantetheine binding"/>
    <property type="evidence" value="ECO:0007669"/>
    <property type="project" value="TreeGrafter"/>
</dbReference>
<dbReference type="SUPFAM" id="SSF56801">
    <property type="entry name" value="Acetyl-CoA synthetase-like"/>
    <property type="match status" value="1"/>
</dbReference>
<dbReference type="PANTHER" id="PTHR45527">
    <property type="entry name" value="NONRIBOSOMAL PEPTIDE SYNTHETASE"/>
    <property type="match status" value="1"/>
</dbReference>
<dbReference type="Pfam" id="PF00501">
    <property type="entry name" value="AMP-binding"/>
    <property type="match status" value="1"/>
</dbReference>
<evidence type="ECO:0000256" key="1">
    <source>
        <dbReference type="ARBA" id="ARBA00001957"/>
    </source>
</evidence>
<dbReference type="PROSITE" id="PS00012">
    <property type="entry name" value="PHOSPHOPANTETHEINE"/>
    <property type="match status" value="1"/>
</dbReference>
<dbReference type="Gene3D" id="3.40.50.12780">
    <property type="entry name" value="N-terminal domain of ligase-like"/>
    <property type="match status" value="1"/>
</dbReference>
<name>A0A1A8TMC7_9GAMM</name>
<reference evidence="5 6" key="1">
    <citation type="submission" date="2016-06" db="EMBL/GenBank/DDBJ databases">
        <authorList>
            <person name="Kjaerup R.B."/>
            <person name="Dalgaard T.S."/>
            <person name="Juul-Madsen H.R."/>
        </authorList>
    </citation>
    <scope>NUCLEOTIDE SEQUENCE [LARGE SCALE GENOMIC DNA]</scope>
    <source>
        <strain evidence="5 6">CECT 8886</strain>
    </source>
</reference>
<dbReference type="InterPro" id="IPR023213">
    <property type="entry name" value="CAT-like_dom_sf"/>
</dbReference>
<dbReference type="InterPro" id="IPR006162">
    <property type="entry name" value="Ppantetheine_attach_site"/>
</dbReference>
<dbReference type="RefSeq" id="WP_067018181.1">
    <property type="nucleotide sequence ID" value="NZ_FLOB01000008.1"/>
</dbReference>
<dbReference type="EMBL" id="FLOB01000008">
    <property type="protein sequence ID" value="SBS34864.1"/>
    <property type="molecule type" value="Genomic_DNA"/>
</dbReference>
<keyword evidence="6" id="KW-1185">Reference proteome</keyword>
<dbReference type="InterPro" id="IPR009081">
    <property type="entry name" value="PP-bd_ACP"/>
</dbReference>
<gene>
    <name evidence="5" type="primary">tycC_2</name>
    <name evidence="5" type="ORF">MSP8886_03191</name>
</gene>
<evidence type="ECO:0000259" key="4">
    <source>
        <dbReference type="PROSITE" id="PS50075"/>
    </source>
</evidence>
<protein>
    <submittedName>
        <fullName evidence="5">Tyrocidine synthase 3</fullName>
    </submittedName>
</protein>
<dbReference type="Pfam" id="PF00550">
    <property type="entry name" value="PP-binding"/>
    <property type="match status" value="1"/>
</dbReference>
<keyword evidence="2" id="KW-0596">Phosphopantetheine</keyword>
<dbReference type="GO" id="GO:0043041">
    <property type="term" value="P:amino acid activation for nonribosomal peptide biosynthetic process"/>
    <property type="evidence" value="ECO:0007669"/>
    <property type="project" value="TreeGrafter"/>
</dbReference>
<dbReference type="InterPro" id="IPR042099">
    <property type="entry name" value="ANL_N_sf"/>
</dbReference>
<dbReference type="SUPFAM" id="SSF47336">
    <property type="entry name" value="ACP-like"/>
    <property type="match status" value="1"/>
</dbReference>